<dbReference type="AlphaFoldDB" id="A0A835XZN0"/>
<feature type="compositionally biased region" description="Pro residues" evidence="1">
    <location>
        <begin position="206"/>
        <end position="225"/>
    </location>
</feature>
<accession>A0A835XZN0</accession>
<organism evidence="2 3">
    <name type="scientific">Edaphochlamys debaryana</name>
    <dbReference type="NCBI Taxonomy" id="47281"/>
    <lineage>
        <taxon>Eukaryota</taxon>
        <taxon>Viridiplantae</taxon>
        <taxon>Chlorophyta</taxon>
        <taxon>core chlorophytes</taxon>
        <taxon>Chlorophyceae</taxon>
        <taxon>CS clade</taxon>
        <taxon>Chlamydomonadales</taxon>
        <taxon>Chlamydomonadales incertae sedis</taxon>
        <taxon>Edaphochlamys</taxon>
    </lineage>
</organism>
<reference evidence="2" key="1">
    <citation type="journal article" date="2020" name="bioRxiv">
        <title>Comparative genomics of Chlamydomonas.</title>
        <authorList>
            <person name="Craig R.J."/>
            <person name="Hasan A.R."/>
            <person name="Ness R.W."/>
            <person name="Keightley P.D."/>
        </authorList>
    </citation>
    <scope>NUCLEOTIDE SEQUENCE</scope>
    <source>
        <strain evidence="2">CCAP 11/70</strain>
    </source>
</reference>
<dbReference type="Proteomes" id="UP000612055">
    <property type="component" value="Unassembled WGS sequence"/>
</dbReference>
<proteinExistence type="predicted"/>
<evidence type="ECO:0000313" key="3">
    <source>
        <dbReference type="Proteomes" id="UP000612055"/>
    </source>
</evidence>
<protein>
    <submittedName>
        <fullName evidence="2">Uncharacterized protein</fullName>
    </submittedName>
</protein>
<sequence length="425" mass="41581">MVELLLSDTDLAEFGAHEAAEPGQVELLQAARGGHVAVASRLLRAGAAADGISGATPRPAAPVCSPALPWTPCLPALPPLPALQGAGGPLRHRPRAFHSPSGSDATSLSSAVPAAIAAAVAAAKAAAGGPGSGEQSLPPSTLASAAAAAAEPNRAAVTFPGAWGTEEAGPSTPSSSAVLAAARRRQLTAAAAASASAAAAPLAAPSTPPPPPPPPLLSPATPLPPTTSWRPLAGEPLSAPPLLHPHAAARLRDPSRETPLLAACRAPPERSARGMVRLLLDHGAGVDEAGGTELALCGNGAAVVELLAARPGLRAHLGRALEVAASAGRAEAVAALLAAGADPLRSTHALSEAAYRGHVSVLRAVLDAPCSTALYGSTVVQRAYALALQWGRIEAADLLRPLLAPAAPADGAAASAAGSGAPAAA</sequence>
<evidence type="ECO:0000256" key="1">
    <source>
        <dbReference type="SAM" id="MobiDB-lite"/>
    </source>
</evidence>
<keyword evidence="3" id="KW-1185">Reference proteome</keyword>
<comment type="caution">
    <text evidence="2">The sequence shown here is derived from an EMBL/GenBank/DDBJ whole genome shotgun (WGS) entry which is preliminary data.</text>
</comment>
<gene>
    <name evidence="2" type="ORF">HYH03_009074</name>
</gene>
<name>A0A835XZN0_9CHLO</name>
<dbReference type="Gene3D" id="1.25.40.20">
    <property type="entry name" value="Ankyrin repeat-containing domain"/>
    <property type="match status" value="1"/>
</dbReference>
<dbReference type="InterPro" id="IPR036770">
    <property type="entry name" value="Ankyrin_rpt-contain_sf"/>
</dbReference>
<feature type="region of interest" description="Disordered" evidence="1">
    <location>
        <begin position="201"/>
        <end position="242"/>
    </location>
</feature>
<feature type="compositionally biased region" description="Polar residues" evidence="1">
    <location>
        <begin position="133"/>
        <end position="142"/>
    </location>
</feature>
<feature type="region of interest" description="Disordered" evidence="1">
    <location>
        <begin position="84"/>
        <end position="104"/>
    </location>
</feature>
<feature type="region of interest" description="Disordered" evidence="1">
    <location>
        <begin position="127"/>
        <end position="146"/>
    </location>
</feature>
<dbReference type="SUPFAM" id="SSF48403">
    <property type="entry name" value="Ankyrin repeat"/>
    <property type="match status" value="1"/>
</dbReference>
<evidence type="ECO:0000313" key="2">
    <source>
        <dbReference type="EMBL" id="KAG2492659.1"/>
    </source>
</evidence>
<dbReference type="EMBL" id="JAEHOE010000043">
    <property type="protein sequence ID" value="KAG2492659.1"/>
    <property type="molecule type" value="Genomic_DNA"/>
</dbReference>